<feature type="compositionally biased region" description="Low complexity" evidence="1">
    <location>
        <begin position="10"/>
        <end position="29"/>
    </location>
</feature>
<feature type="region of interest" description="Disordered" evidence="1">
    <location>
        <begin position="1"/>
        <end position="112"/>
    </location>
</feature>
<proteinExistence type="predicted"/>
<evidence type="ECO:0008006" key="4">
    <source>
        <dbReference type="Google" id="ProtNLM"/>
    </source>
</evidence>
<feature type="region of interest" description="Disordered" evidence="1">
    <location>
        <begin position="214"/>
        <end position="245"/>
    </location>
</feature>
<dbReference type="Gene3D" id="3.10.350.10">
    <property type="entry name" value="LysM domain"/>
    <property type="match status" value="1"/>
</dbReference>
<feature type="region of interest" description="Disordered" evidence="1">
    <location>
        <begin position="551"/>
        <end position="633"/>
    </location>
</feature>
<feature type="region of interest" description="Disordered" evidence="1">
    <location>
        <begin position="317"/>
        <end position="359"/>
    </location>
</feature>
<feature type="compositionally biased region" description="Basic and acidic residues" evidence="1">
    <location>
        <begin position="582"/>
        <end position="596"/>
    </location>
</feature>
<gene>
    <name evidence="2" type="ORF">BDV29DRAFT_164090</name>
</gene>
<feature type="compositionally biased region" description="Polar residues" evidence="1">
    <location>
        <begin position="171"/>
        <end position="191"/>
    </location>
</feature>
<sequence>MSSSTSFADSLSPGTTSTNTTRRSTSTVRSRPRRLVSFTEDDESDGGRQRASSGLSTVLSSDLPAPRSRGTTPSPYTSRGISPMPMRHPSRVTASPSRGPSSSLGGFSYNGKNQVNLAESSRAAVDFLDASWSSLQSLASSVLGSDIAHPARNGAARGHARKPSRPDSYTKAPSRTAIPSSWGPTAPSSPQIGVGTKEERQALVQAKKREALLLADTESNGGLNNRHKRRDSSDRTGHSTPGPEQDEEALAYVHHVQPTDSITGVTIRYGCQPAIFRKANGFWPSDSIQGRQTVLLPVGSCSVKGRPFKHDVNLLNAESSRRDSLEDPSGSSIAPSSTPKPRDSTATTPDTSPDGEGDRIWKHESWVQIDGFSAPVEIGRVPRRALGFFPRSRRKSVSYTDHENPSLSGRERTPTLSSTSSQNEPQISRTPSASGTRPPFDSSKSRAFAKSRPAVRHQRQRSNIQLAGTGVGTLDRDTMAPGPALDGLSKFVADHLPNFAPAPAPPNFQDTTEYTSTSVSHASTGLDNIGGAVEGWVRKMTSRAKAGFNELQQGTQGHQMNGTAHRPGTRGVGDLIELNDGLESRDSSKARRKPELNRSGSNLHNGTSVIGRFPSPSAGTSRTRATGDRSKDD</sequence>
<feature type="compositionally biased region" description="Polar residues" evidence="1">
    <location>
        <begin position="598"/>
        <end position="608"/>
    </location>
</feature>
<dbReference type="AlphaFoldDB" id="A0A5N5XFY1"/>
<accession>A0A5N5XFY1</accession>
<evidence type="ECO:0000313" key="2">
    <source>
        <dbReference type="EMBL" id="KAB8079631.1"/>
    </source>
</evidence>
<name>A0A5N5XFY1_9EURO</name>
<dbReference type="Proteomes" id="UP000326565">
    <property type="component" value="Unassembled WGS sequence"/>
</dbReference>
<feature type="compositionally biased region" description="Polar residues" evidence="1">
    <location>
        <begin position="414"/>
        <end position="435"/>
    </location>
</feature>
<feature type="region of interest" description="Disordered" evidence="1">
    <location>
        <begin position="150"/>
        <end position="193"/>
    </location>
</feature>
<feature type="compositionally biased region" description="Polar residues" evidence="1">
    <location>
        <begin position="329"/>
        <end position="339"/>
    </location>
</feature>
<feature type="compositionally biased region" description="Low complexity" evidence="1">
    <location>
        <begin position="344"/>
        <end position="354"/>
    </location>
</feature>
<feature type="compositionally biased region" description="Polar residues" evidence="1">
    <location>
        <begin position="50"/>
        <end position="60"/>
    </location>
</feature>
<feature type="compositionally biased region" description="Low complexity" evidence="1">
    <location>
        <begin position="95"/>
        <end position="107"/>
    </location>
</feature>
<evidence type="ECO:0000313" key="3">
    <source>
        <dbReference type="Proteomes" id="UP000326565"/>
    </source>
</evidence>
<dbReference type="OrthoDB" id="2192830at2759"/>
<evidence type="ECO:0000256" key="1">
    <source>
        <dbReference type="SAM" id="MobiDB-lite"/>
    </source>
</evidence>
<keyword evidence="3" id="KW-1185">Reference proteome</keyword>
<dbReference type="EMBL" id="ML732149">
    <property type="protein sequence ID" value="KAB8079631.1"/>
    <property type="molecule type" value="Genomic_DNA"/>
</dbReference>
<organism evidence="2 3">
    <name type="scientific">Aspergillus leporis</name>
    <dbReference type="NCBI Taxonomy" id="41062"/>
    <lineage>
        <taxon>Eukaryota</taxon>
        <taxon>Fungi</taxon>
        <taxon>Dikarya</taxon>
        <taxon>Ascomycota</taxon>
        <taxon>Pezizomycotina</taxon>
        <taxon>Eurotiomycetes</taxon>
        <taxon>Eurotiomycetidae</taxon>
        <taxon>Eurotiales</taxon>
        <taxon>Aspergillaceae</taxon>
        <taxon>Aspergillus</taxon>
        <taxon>Aspergillus subgen. Circumdati</taxon>
    </lineage>
</organism>
<protein>
    <recommendedName>
        <fullName evidence="4">LysM domain-containing protein</fullName>
    </recommendedName>
</protein>
<dbReference type="InterPro" id="IPR036779">
    <property type="entry name" value="LysM_dom_sf"/>
</dbReference>
<feature type="region of interest" description="Disordered" evidence="1">
    <location>
        <begin position="395"/>
        <end position="461"/>
    </location>
</feature>
<feature type="compositionally biased region" description="Basic residues" evidence="1">
    <location>
        <begin position="447"/>
        <end position="460"/>
    </location>
</feature>
<feature type="compositionally biased region" description="Polar residues" evidence="1">
    <location>
        <begin position="551"/>
        <end position="562"/>
    </location>
</feature>
<feature type="compositionally biased region" description="Basic and acidic residues" evidence="1">
    <location>
        <begin position="400"/>
        <end position="413"/>
    </location>
</feature>
<feature type="compositionally biased region" description="Polar residues" evidence="1">
    <location>
        <begin position="69"/>
        <end position="80"/>
    </location>
</feature>
<reference evidence="2 3" key="1">
    <citation type="submission" date="2019-04" db="EMBL/GenBank/DDBJ databases">
        <title>Friends and foes A comparative genomics study of 23 Aspergillus species from section Flavi.</title>
        <authorList>
            <consortium name="DOE Joint Genome Institute"/>
            <person name="Kjaerbolling I."/>
            <person name="Vesth T."/>
            <person name="Frisvad J.C."/>
            <person name="Nybo J.L."/>
            <person name="Theobald S."/>
            <person name="Kildgaard S."/>
            <person name="Isbrandt T."/>
            <person name="Kuo A."/>
            <person name="Sato A."/>
            <person name="Lyhne E.K."/>
            <person name="Kogle M.E."/>
            <person name="Wiebenga A."/>
            <person name="Kun R.S."/>
            <person name="Lubbers R.J."/>
            <person name="Makela M.R."/>
            <person name="Barry K."/>
            <person name="Chovatia M."/>
            <person name="Clum A."/>
            <person name="Daum C."/>
            <person name="Haridas S."/>
            <person name="He G."/>
            <person name="LaButti K."/>
            <person name="Lipzen A."/>
            <person name="Mondo S."/>
            <person name="Riley R."/>
            <person name="Salamov A."/>
            <person name="Simmons B.A."/>
            <person name="Magnuson J.K."/>
            <person name="Henrissat B."/>
            <person name="Mortensen U.H."/>
            <person name="Larsen T.O."/>
            <person name="Devries R.P."/>
            <person name="Grigoriev I.V."/>
            <person name="Machida M."/>
            <person name="Baker S.E."/>
            <person name="Andersen M.R."/>
        </authorList>
    </citation>
    <scope>NUCLEOTIDE SEQUENCE [LARGE SCALE GENOMIC DNA]</scope>
    <source>
        <strain evidence="2 3">CBS 151.66</strain>
    </source>
</reference>